<dbReference type="PANTHER" id="PTHR40698">
    <property type="entry name" value="FLAGELLA-RELATED PROTEIN E-RELATED-RELATED"/>
    <property type="match status" value="1"/>
</dbReference>
<evidence type="ECO:0000256" key="1">
    <source>
        <dbReference type="ARBA" id="ARBA00004618"/>
    </source>
</evidence>
<sequence length="135" mass="15696">MNTEVLSSILLESHKPAKLDDIPEDPISIIFAFKWLEYLYERVGSSNMVDVLDFYYNLGWISDKAISKLLKFSKGIYVEDDEIESESGRLTITDHLVSLLFIERLNGKKISGEMLDRIEWEIRRIKKGAEQYYGI</sequence>
<reference evidence="4" key="1">
    <citation type="journal article" date="2001" name="J. Bacteriol.">
        <title>Characterization of flagellum gene families of methanogenic archaea and localization of novel flagellum accessory proteins.</title>
        <authorList>
            <person name="Thomas N.A."/>
            <person name="Jarrell K.F."/>
        </authorList>
    </citation>
    <scope>NUCLEOTIDE SEQUENCE</scope>
</reference>
<dbReference type="InterPro" id="IPR052494">
    <property type="entry name" value="Flagella_assembly_related"/>
</dbReference>
<evidence type="ECO:0000256" key="2">
    <source>
        <dbReference type="ARBA" id="ARBA00022440"/>
    </source>
</evidence>
<evidence type="ECO:0000313" key="4">
    <source>
        <dbReference type="EMBL" id="AAG50074.1"/>
    </source>
</evidence>
<comment type="subcellular location">
    <subcellularLocation>
        <location evidence="1">Archaeal flagellum</location>
    </subcellularLocation>
</comment>
<dbReference type="GO" id="GO:0097589">
    <property type="term" value="C:archaeal-type flagellum"/>
    <property type="evidence" value="ECO:0007669"/>
    <property type="project" value="UniProtKB-SubCell"/>
</dbReference>
<keyword evidence="2" id="KW-0974">Archaeal flagellum</keyword>
<evidence type="ECO:0000259" key="3">
    <source>
        <dbReference type="Pfam" id="PF04659"/>
    </source>
</evidence>
<dbReference type="Pfam" id="PF04659">
    <property type="entry name" value="Arch_fla_DE"/>
    <property type="match status" value="1"/>
</dbReference>
<protein>
    <submittedName>
        <fullName evidence="4">FlaE</fullName>
    </submittedName>
</protein>
<proteinExistence type="predicted"/>
<feature type="domain" description="Archaeal flagella protein FlaD/E" evidence="3">
    <location>
        <begin position="15"/>
        <end position="107"/>
    </location>
</feature>
<gene>
    <name evidence="4" type="primary">flaE</name>
</gene>
<dbReference type="EMBL" id="AF333250">
    <property type="protein sequence ID" value="AAG50074.1"/>
    <property type="molecule type" value="Genomic_DNA"/>
</dbReference>
<organism evidence="4">
    <name type="scientific">Methanothermococcus thermolithotrophicus</name>
    <name type="common">Methanococcus thermolithotrophicus</name>
    <dbReference type="NCBI Taxonomy" id="2186"/>
    <lineage>
        <taxon>Archaea</taxon>
        <taxon>Methanobacteriati</taxon>
        <taxon>Methanobacteriota</taxon>
        <taxon>Methanomada group</taxon>
        <taxon>Methanococci</taxon>
        <taxon>Methanococcales</taxon>
        <taxon>Methanococcaceae</taxon>
        <taxon>Methanothermococcus</taxon>
    </lineage>
</organism>
<accession>Q9C4P6</accession>
<dbReference type="AlphaFoldDB" id="Q9C4P6"/>
<name>Q9C4P6_METTL</name>
<dbReference type="InterPro" id="IPR006752">
    <property type="entry name" value="Arch_fla_DE"/>
</dbReference>
<dbReference type="GO" id="GO:0097588">
    <property type="term" value="P:archaeal or bacterial-type flagellum-dependent cell motility"/>
    <property type="evidence" value="ECO:0007669"/>
    <property type="project" value="InterPro"/>
</dbReference>
<dbReference type="PANTHER" id="PTHR40698:SF1">
    <property type="entry name" value="FLAGELLA-RELATED PROTEIN D-RELATED"/>
    <property type="match status" value="1"/>
</dbReference>